<comment type="caution">
    <text evidence="2">The sequence shown here is derived from an EMBL/GenBank/DDBJ whole genome shotgun (WGS) entry which is preliminary data.</text>
</comment>
<organism evidence="2 3">
    <name type="scientific">Volvox reticuliferus</name>
    <dbReference type="NCBI Taxonomy" id="1737510"/>
    <lineage>
        <taxon>Eukaryota</taxon>
        <taxon>Viridiplantae</taxon>
        <taxon>Chlorophyta</taxon>
        <taxon>core chlorophytes</taxon>
        <taxon>Chlorophyceae</taxon>
        <taxon>CS clade</taxon>
        <taxon>Chlamydomonadales</taxon>
        <taxon>Volvocaceae</taxon>
        <taxon>Volvox</taxon>
    </lineage>
</organism>
<feature type="non-terminal residue" evidence="2">
    <location>
        <position position="1"/>
    </location>
</feature>
<feature type="region of interest" description="Disordered" evidence="1">
    <location>
        <begin position="79"/>
        <end position="103"/>
    </location>
</feature>
<dbReference type="AlphaFoldDB" id="A0A8J4DFD0"/>
<evidence type="ECO:0000313" key="2">
    <source>
        <dbReference type="EMBL" id="GIL99006.1"/>
    </source>
</evidence>
<gene>
    <name evidence="2" type="ORF">Vretimale_4300</name>
</gene>
<evidence type="ECO:0000256" key="1">
    <source>
        <dbReference type="SAM" id="MobiDB-lite"/>
    </source>
</evidence>
<accession>A0A8J4DFD0</accession>
<protein>
    <submittedName>
        <fullName evidence="2">Uncharacterized protein</fullName>
    </submittedName>
</protein>
<evidence type="ECO:0000313" key="3">
    <source>
        <dbReference type="Proteomes" id="UP000722791"/>
    </source>
</evidence>
<sequence length="335" mass="33884">GTPAPASAPAASLVLLDSLQIPHGVRSIAWIVSIDGECHPCPDELGHLPLLGGPKEAGSVKPSVQGYASNAGGKFATNGTAKPAISAGPSTSTSPKPSMESGVAGRTSTLAIGTSRGEIQWYKYDPIRGSGNNWSRGGRSSASGPVGALRLLSTTTCGSSVPLAELHLLPASGELARGMTVASTALAAAAAAAPPPGTTLIVGGAGGLLAALQRADSALDWATSRNAVQIYDVATQRLLSTVRDPFESHQLVCCSPAHGTCGGGDGIGGTTVMDADPHVLLVGSVHGAICSHVSSLWVLGCARMGQGQGGRRETGRRLAVTHMTRPEQKEEGFHI</sequence>
<dbReference type="EMBL" id="BNCQ01000006">
    <property type="protein sequence ID" value="GIL99006.1"/>
    <property type="molecule type" value="Genomic_DNA"/>
</dbReference>
<reference evidence="2" key="1">
    <citation type="journal article" date="2021" name="Proc. Natl. Acad. Sci. U.S.A.">
        <title>Three genomes in the algal genus Volvox reveal the fate of a haploid sex-determining region after a transition to homothallism.</title>
        <authorList>
            <person name="Yamamoto K."/>
            <person name="Hamaji T."/>
            <person name="Kawai-Toyooka H."/>
            <person name="Matsuzaki R."/>
            <person name="Takahashi F."/>
            <person name="Nishimura Y."/>
            <person name="Kawachi M."/>
            <person name="Noguchi H."/>
            <person name="Minakuchi Y."/>
            <person name="Umen J.G."/>
            <person name="Toyoda A."/>
            <person name="Nozaki H."/>
        </authorList>
    </citation>
    <scope>NUCLEOTIDE SEQUENCE</scope>
    <source>
        <strain evidence="2">NIES-3785</strain>
    </source>
</reference>
<name>A0A8J4DFD0_9CHLO</name>
<dbReference type="Proteomes" id="UP000722791">
    <property type="component" value="Unassembled WGS sequence"/>
</dbReference>
<proteinExistence type="predicted"/>